<evidence type="ECO:0000256" key="1">
    <source>
        <dbReference type="SAM" id="SignalP"/>
    </source>
</evidence>
<accession>A0AAE9Z5S3</accession>
<evidence type="ECO:0000259" key="2">
    <source>
        <dbReference type="Pfam" id="PF14240"/>
    </source>
</evidence>
<dbReference type="PANTHER" id="PTHR30289:SF8">
    <property type="entry name" value="YHYH DOMAIN-CONTAINING PROTEIN"/>
    <property type="match status" value="1"/>
</dbReference>
<dbReference type="EMBL" id="CP059733">
    <property type="protein sequence ID" value="WDE05657.1"/>
    <property type="molecule type" value="Genomic_DNA"/>
</dbReference>
<feature type="domain" description="YHYH" evidence="2">
    <location>
        <begin position="168"/>
        <end position="268"/>
    </location>
</feature>
<proteinExistence type="predicted"/>
<feature type="signal peptide" evidence="1">
    <location>
        <begin position="1"/>
        <end position="20"/>
    </location>
</feature>
<sequence>MKFNLLTAGCLLALTHLAQAFVPEPPPKPRGPGGQPPQQAIAICQDQAEFSQCQMSRGDRTETGYCEYTPDRKYFACNPNSRGPGTETGGSEASNIGVDNIEDTTKREACQQITDSVAAGGFNGVSVNCDNEYAYIISDTYPDHDLMNGITGTNEQIPVPVVNYAAPVKLTPQLASSLTTIDAAVGVAVNGVPIYDYSAQGELDVYNYDANADTLVLGQLDNCGGHAGRGDDYHYHVAPNCMIDAMPNKADDTVIGWGYDGYPLYGNNNPDGSAIEAGTLDVCNGQADESFGYRYHTSVTPPYIIQCLVGEVDTGILPRVSPLSGDTTGARAHLTPPQDGVENLSHVIGEDGSRTMRYDYRGENYYVSYRPSAGTANCYDFEQKTVSNGGLIETGTYCR</sequence>
<dbReference type="AlphaFoldDB" id="A0AAE9Z5S3"/>
<reference evidence="3 4" key="2">
    <citation type="journal article" date="2022" name="Mar. Drugs">
        <title>Bioassay-Guided Fractionation Leads to the Detection of Cholic Acid Generated by the Rare Thalassomonas sp.</title>
        <authorList>
            <person name="Pheiffer F."/>
            <person name="Schneider Y.K."/>
            <person name="Hansen E.H."/>
            <person name="Andersen J.H."/>
            <person name="Isaksson J."/>
            <person name="Busche T."/>
            <person name="R C."/>
            <person name="Kalinowski J."/>
            <person name="Zyl L.V."/>
            <person name="Trindade M."/>
        </authorList>
    </citation>
    <scope>NUCLEOTIDE SEQUENCE [LARGE SCALE GENOMIC DNA]</scope>
    <source>
        <strain evidence="3 4">XOM25</strain>
    </source>
</reference>
<gene>
    <name evidence="3" type="ORF">SG34_001565</name>
</gene>
<dbReference type="RefSeq" id="WP_201778286.1">
    <property type="nucleotide sequence ID" value="NZ_CP059733.1"/>
</dbReference>
<organism evidence="3 4">
    <name type="scientific">Thalassomonas viridans</name>
    <dbReference type="NCBI Taxonomy" id="137584"/>
    <lineage>
        <taxon>Bacteria</taxon>
        <taxon>Pseudomonadati</taxon>
        <taxon>Pseudomonadota</taxon>
        <taxon>Gammaproteobacteria</taxon>
        <taxon>Alteromonadales</taxon>
        <taxon>Colwelliaceae</taxon>
        <taxon>Thalassomonas</taxon>
    </lineage>
</organism>
<evidence type="ECO:0000313" key="4">
    <source>
        <dbReference type="Proteomes" id="UP000032352"/>
    </source>
</evidence>
<dbReference type="KEGG" id="tvd:SG34_001565"/>
<keyword evidence="1" id="KW-0732">Signal</keyword>
<protein>
    <submittedName>
        <fullName evidence="3">YHYH protein</fullName>
    </submittedName>
</protein>
<feature type="chain" id="PRO_5041912641" evidence="1">
    <location>
        <begin position="21"/>
        <end position="399"/>
    </location>
</feature>
<reference evidence="3 4" key="1">
    <citation type="journal article" date="2015" name="Genome Announc.">
        <title>Draft Genome Sequences of Marine Isolates of Thalassomonas viridans and Thalassomonas actiniarum.</title>
        <authorList>
            <person name="Olonade I."/>
            <person name="van Zyl L.J."/>
            <person name="Trindade M."/>
        </authorList>
    </citation>
    <scope>NUCLEOTIDE SEQUENCE [LARGE SCALE GENOMIC DNA]</scope>
    <source>
        <strain evidence="3 4">XOM25</strain>
    </source>
</reference>
<name>A0AAE9Z5S3_9GAMM</name>
<dbReference type="PANTHER" id="PTHR30289">
    <property type="entry name" value="UNCHARACTERIZED PROTEIN YBCL-RELATED"/>
    <property type="match status" value="1"/>
</dbReference>
<dbReference type="Proteomes" id="UP000032352">
    <property type="component" value="Chromosome"/>
</dbReference>
<dbReference type="InterPro" id="IPR025924">
    <property type="entry name" value="YHYH_dom"/>
</dbReference>
<evidence type="ECO:0000313" key="3">
    <source>
        <dbReference type="EMBL" id="WDE05657.1"/>
    </source>
</evidence>
<dbReference type="Pfam" id="PF14240">
    <property type="entry name" value="YHYH"/>
    <property type="match status" value="1"/>
</dbReference>
<keyword evidence="4" id="KW-1185">Reference proteome</keyword>